<evidence type="ECO:0000313" key="5">
    <source>
        <dbReference type="EMBL" id="SEE11166.1"/>
    </source>
</evidence>
<dbReference type="Gene3D" id="3.90.1300.10">
    <property type="entry name" value="Amidase signature (AS) domain"/>
    <property type="match status" value="1"/>
</dbReference>
<dbReference type="SUPFAM" id="SSF75304">
    <property type="entry name" value="Amidase signature (AS) enzymes"/>
    <property type="match status" value="1"/>
</dbReference>
<dbReference type="EMBL" id="FNTH01000001">
    <property type="protein sequence ID" value="SEE11166.1"/>
    <property type="molecule type" value="Genomic_DNA"/>
</dbReference>
<name>A0A1H5G5Y5_9BRAD</name>
<dbReference type="PANTHER" id="PTHR11895:SF7">
    <property type="entry name" value="GLUTAMYL-TRNA(GLN) AMIDOTRANSFERASE SUBUNIT A, MITOCHONDRIAL"/>
    <property type="match status" value="1"/>
</dbReference>
<evidence type="ECO:0000256" key="2">
    <source>
        <dbReference type="ARBA" id="ARBA00009199"/>
    </source>
</evidence>
<comment type="function">
    <text evidence="1">Hydrolyzes indole-3-acetamide (IAM) into indole-3-acetic acid (IAA).</text>
</comment>
<dbReference type="InterPro" id="IPR020556">
    <property type="entry name" value="Amidase_CS"/>
</dbReference>
<dbReference type="InterPro" id="IPR000120">
    <property type="entry name" value="Amidase"/>
</dbReference>
<protein>
    <recommendedName>
        <fullName evidence="3">Indoleacetamide hydrolase</fullName>
    </recommendedName>
</protein>
<reference evidence="5 6" key="1">
    <citation type="submission" date="2016-10" db="EMBL/GenBank/DDBJ databases">
        <authorList>
            <person name="de Groot N.N."/>
        </authorList>
    </citation>
    <scope>NUCLEOTIDE SEQUENCE [LARGE SCALE GENOMIC DNA]</scope>
    <source>
        <strain evidence="5 6">MT12</strain>
    </source>
</reference>
<dbReference type="Proteomes" id="UP000198992">
    <property type="component" value="Unassembled WGS sequence"/>
</dbReference>
<evidence type="ECO:0000256" key="1">
    <source>
        <dbReference type="ARBA" id="ARBA00003871"/>
    </source>
</evidence>
<organism evidence="5 6">
    <name type="scientific">Bradyrhizobium erythrophlei</name>
    <dbReference type="NCBI Taxonomy" id="1437360"/>
    <lineage>
        <taxon>Bacteria</taxon>
        <taxon>Pseudomonadati</taxon>
        <taxon>Pseudomonadota</taxon>
        <taxon>Alphaproteobacteria</taxon>
        <taxon>Hyphomicrobiales</taxon>
        <taxon>Nitrobacteraceae</taxon>
        <taxon>Bradyrhizobium</taxon>
    </lineage>
</organism>
<dbReference type="AlphaFoldDB" id="A0A1H5G5Y5"/>
<dbReference type="InterPro" id="IPR036928">
    <property type="entry name" value="AS_sf"/>
</dbReference>
<dbReference type="InterPro" id="IPR023631">
    <property type="entry name" value="Amidase_dom"/>
</dbReference>
<gene>
    <name evidence="5" type="ORF">SAMN05444164_6944</name>
</gene>
<proteinExistence type="inferred from homology"/>
<dbReference type="PANTHER" id="PTHR11895">
    <property type="entry name" value="TRANSAMIDASE"/>
    <property type="match status" value="1"/>
</dbReference>
<dbReference type="OrthoDB" id="9811471at2"/>
<keyword evidence="5" id="KW-0808">Transferase</keyword>
<comment type="similarity">
    <text evidence="2">Belongs to the amidase family.</text>
</comment>
<evidence type="ECO:0000313" key="6">
    <source>
        <dbReference type="Proteomes" id="UP000198992"/>
    </source>
</evidence>
<evidence type="ECO:0000259" key="4">
    <source>
        <dbReference type="Pfam" id="PF01425"/>
    </source>
</evidence>
<sequence length="464" mass="49411">MHENPITRPIAELSADLRLGKLTSIDLLENALDRVAMLDRKLQSFVCIAEDARAQAAAADREIAQGRWRGPLHGVPVAVKDNYLTADMPSRAGTDAPGVHFARQDSAVVAKLREAGAIIVGKTRMHEFAWGNVTPPSKNPWDLSRVPGGSSGGSGAVVAARIVPMAMGSDTGGSIRIPAALCGTVGLKPTFGRVSRAGIVPHSWSLDHAGPLSYTVADSVYALNAIAGHDPKDPGSARSDVPDFTAALGQPITDLRVGICRNHMFANNQPDVDAAIEAAIRFYRDAGAQLVEFELPILAFSLGAIFAIELSSSTAYHSRNLASGAVTGFTNDVRTLVEMGRLVTGPDYLKAEQLRRVLIDDLAKVFADVDVIIGPTCPLTAWPIGDRTVRVGAQDESVLAASWRLTYPWNLAGLPAISLPCGFDSTGLPIGLQLASRPFDEMTLIRAADAYESGHGWKEMQPKL</sequence>
<feature type="domain" description="Amidase" evidence="4">
    <location>
        <begin position="26"/>
        <end position="444"/>
    </location>
</feature>
<dbReference type="GO" id="GO:0016740">
    <property type="term" value="F:transferase activity"/>
    <property type="evidence" value="ECO:0007669"/>
    <property type="project" value="UniProtKB-KW"/>
</dbReference>
<dbReference type="RefSeq" id="WP_092124247.1">
    <property type="nucleotide sequence ID" value="NZ_FNTH01000001.1"/>
</dbReference>
<dbReference type="PROSITE" id="PS00571">
    <property type="entry name" value="AMIDASES"/>
    <property type="match status" value="1"/>
</dbReference>
<accession>A0A1H5G5Y5</accession>
<evidence type="ECO:0000256" key="3">
    <source>
        <dbReference type="ARBA" id="ARBA00021874"/>
    </source>
</evidence>
<dbReference type="Pfam" id="PF01425">
    <property type="entry name" value="Amidase"/>
    <property type="match status" value="1"/>
</dbReference>